<dbReference type="AlphaFoldDB" id="A0A834ZTZ3"/>
<dbReference type="EMBL" id="JABCRI010000004">
    <property type="protein sequence ID" value="KAF8408532.1"/>
    <property type="molecule type" value="Genomic_DNA"/>
</dbReference>
<accession>A0A834ZTZ3</accession>
<comment type="caution">
    <text evidence="1">The sequence shown here is derived from an EMBL/GenBank/DDBJ whole genome shotgun (WGS) entry which is preliminary data.</text>
</comment>
<dbReference type="Gene3D" id="2.60.120.200">
    <property type="match status" value="1"/>
</dbReference>
<sequence>MKNRASSFISVLSSAIKAKSMAVKSRTITMKTRLIVFSLLRNKKVLLGAISHKIHALLSQQHKTKTDEDDVGDQSKAIVLHNAMANESHSNPSCTELLEDAYDDDKYPDLTHSLFDSDFYDDQRGSVIDLVRNSKEDGEDFRLEDEIDQVADLFIRRFHRQMRMQKQESFKRMGSNAYLKYLRPKEAGWKLKEFNSESPYSIIFGADNCGSTNPTLSLLQPIGIEIWTMKKVFDLLYNIAGIPFMDAYKIKIFVKVAQETKSTGLQRLPIIKEVVERRKKRTRRKMLVVLIKGNNGHSHYEVLFNGTFTVRENKRISRRINFRQVKVQPFPSPSSFCNQS</sequence>
<dbReference type="PANTHER" id="PTHR33450:SF12">
    <property type="entry name" value="COTTON FIBER PROTEIN"/>
    <property type="match status" value="1"/>
</dbReference>
<dbReference type="Proteomes" id="UP000655225">
    <property type="component" value="Unassembled WGS sequence"/>
</dbReference>
<name>A0A834ZTZ3_TETSI</name>
<dbReference type="Pfam" id="PF05553">
    <property type="entry name" value="DUF761"/>
    <property type="match status" value="1"/>
</dbReference>
<proteinExistence type="predicted"/>
<dbReference type="InterPro" id="IPR008480">
    <property type="entry name" value="DUF761_pln"/>
</dbReference>
<reference evidence="1 2" key="1">
    <citation type="submission" date="2020-04" db="EMBL/GenBank/DDBJ databases">
        <title>Plant Genome Project.</title>
        <authorList>
            <person name="Zhang R.-G."/>
        </authorList>
    </citation>
    <scope>NUCLEOTIDE SEQUENCE [LARGE SCALE GENOMIC DNA]</scope>
    <source>
        <strain evidence="1">YNK0</strain>
        <tissue evidence="1">Leaf</tissue>
    </source>
</reference>
<organism evidence="1 2">
    <name type="scientific">Tetracentron sinense</name>
    <name type="common">Spur-leaf</name>
    <dbReference type="NCBI Taxonomy" id="13715"/>
    <lineage>
        <taxon>Eukaryota</taxon>
        <taxon>Viridiplantae</taxon>
        <taxon>Streptophyta</taxon>
        <taxon>Embryophyta</taxon>
        <taxon>Tracheophyta</taxon>
        <taxon>Spermatophyta</taxon>
        <taxon>Magnoliopsida</taxon>
        <taxon>Trochodendrales</taxon>
        <taxon>Trochodendraceae</taxon>
        <taxon>Tetracentron</taxon>
    </lineage>
</organism>
<keyword evidence="2" id="KW-1185">Reference proteome</keyword>
<evidence type="ECO:0000313" key="2">
    <source>
        <dbReference type="Proteomes" id="UP000655225"/>
    </source>
</evidence>
<gene>
    <name evidence="1" type="ORF">HHK36_007688</name>
</gene>
<evidence type="ECO:0000313" key="1">
    <source>
        <dbReference type="EMBL" id="KAF8408532.1"/>
    </source>
</evidence>
<protein>
    <submittedName>
        <fullName evidence="1">Uncharacterized protein</fullName>
    </submittedName>
</protein>
<dbReference type="OrthoDB" id="684076at2759"/>
<dbReference type="PANTHER" id="PTHR33450">
    <property type="entry name" value="EMB|CAB67623.1-RELATED"/>
    <property type="match status" value="1"/>
</dbReference>